<dbReference type="Gene3D" id="1.10.510.10">
    <property type="entry name" value="Transferase(Phosphotransferase) domain 1"/>
    <property type="match status" value="1"/>
</dbReference>
<keyword evidence="4" id="KW-1185">Reference proteome</keyword>
<evidence type="ECO:0000256" key="1">
    <source>
        <dbReference type="SAM" id="MobiDB-lite"/>
    </source>
</evidence>
<dbReference type="STRING" id="595528.A0A0D2WRQ1"/>
<dbReference type="InterPro" id="IPR011989">
    <property type="entry name" value="ARM-like"/>
</dbReference>
<evidence type="ECO:0000259" key="2">
    <source>
        <dbReference type="PROSITE" id="PS50011"/>
    </source>
</evidence>
<dbReference type="SUPFAM" id="SSF56112">
    <property type="entry name" value="Protein kinase-like (PK-like)"/>
    <property type="match status" value="1"/>
</dbReference>
<proteinExistence type="predicted"/>
<dbReference type="EMBL" id="KE346367">
    <property type="protein sequence ID" value="KJE94615.1"/>
    <property type="molecule type" value="Genomic_DNA"/>
</dbReference>
<reference evidence="4" key="1">
    <citation type="submission" date="2011-02" db="EMBL/GenBank/DDBJ databases">
        <title>The Genome Sequence of Capsaspora owczarzaki ATCC 30864.</title>
        <authorList>
            <person name="Russ C."/>
            <person name="Cuomo C."/>
            <person name="Burger G."/>
            <person name="Gray M.W."/>
            <person name="Holland P.W.H."/>
            <person name="King N."/>
            <person name="Lang F.B.F."/>
            <person name="Roger A.J."/>
            <person name="Ruiz-Trillo I."/>
            <person name="Young S.K."/>
            <person name="Zeng Q."/>
            <person name="Gargeya S."/>
            <person name="Alvarado L."/>
            <person name="Berlin A."/>
            <person name="Chapman S.B."/>
            <person name="Chen Z."/>
            <person name="Freedman E."/>
            <person name="Gellesch M."/>
            <person name="Goldberg J."/>
            <person name="Griggs A."/>
            <person name="Gujja S."/>
            <person name="Heilman E."/>
            <person name="Heiman D."/>
            <person name="Howarth C."/>
            <person name="Mehta T."/>
            <person name="Neiman D."/>
            <person name="Pearson M."/>
            <person name="Roberts A."/>
            <person name="Saif S."/>
            <person name="Shea T."/>
            <person name="Shenoy N."/>
            <person name="Sisk P."/>
            <person name="Stolte C."/>
            <person name="Sykes S."/>
            <person name="White J."/>
            <person name="Yandava C."/>
            <person name="Haas B."/>
            <person name="Nusbaum C."/>
            <person name="Birren B."/>
        </authorList>
    </citation>
    <scope>NUCLEOTIDE SEQUENCE</scope>
    <source>
        <strain evidence="4">ATCC 30864</strain>
    </source>
</reference>
<dbReference type="PANTHER" id="PTHR12984">
    <property type="entry name" value="SCY1-RELATED S/T PROTEIN KINASE-LIKE"/>
    <property type="match status" value="1"/>
</dbReference>
<protein>
    <submittedName>
        <fullName evidence="3">SCY1 protein kinase</fullName>
    </submittedName>
</protein>
<feature type="compositionally biased region" description="Polar residues" evidence="1">
    <location>
        <begin position="702"/>
        <end position="713"/>
    </location>
</feature>
<organism evidence="3 4">
    <name type="scientific">Capsaspora owczarzaki (strain ATCC 30864)</name>
    <dbReference type="NCBI Taxonomy" id="595528"/>
    <lineage>
        <taxon>Eukaryota</taxon>
        <taxon>Filasterea</taxon>
        <taxon>Capsaspora</taxon>
    </lineage>
</organism>
<feature type="region of interest" description="Disordered" evidence="1">
    <location>
        <begin position="47"/>
        <end position="92"/>
    </location>
</feature>
<feature type="compositionally biased region" description="Polar residues" evidence="1">
    <location>
        <begin position="655"/>
        <end position="667"/>
    </location>
</feature>
<keyword evidence="3" id="KW-0808">Transferase</keyword>
<dbReference type="InParanoid" id="A0A0D2WRQ1"/>
<feature type="compositionally biased region" description="Basic and acidic residues" evidence="1">
    <location>
        <begin position="620"/>
        <end position="637"/>
    </location>
</feature>
<dbReference type="RefSeq" id="XP_011270526.1">
    <property type="nucleotide sequence ID" value="XM_011272224.1"/>
</dbReference>
<dbReference type="PANTHER" id="PTHR12984:SF15">
    <property type="entry name" value="PROTEIN-ASSOCIATING WITH THE CARBOXYL-TERMINAL DOMAIN OF EZRIN"/>
    <property type="match status" value="1"/>
</dbReference>
<dbReference type="OrthoDB" id="9942861at2759"/>
<evidence type="ECO:0000313" key="3">
    <source>
        <dbReference type="EMBL" id="KJE94615.1"/>
    </source>
</evidence>
<feature type="compositionally biased region" description="Low complexity" evidence="1">
    <location>
        <begin position="714"/>
        <end position="728"/>
    </location>
</feature>
<name>A0A0D2WRQ1_CAPO3</name>
<feature type="compositionally biased region" description="Polar residues" evidence="1">
    <location>
        <begin position="573"/>
        <end position="587"/>
    </location>
</feature>
<feature type="compositionally biased region" description="Low complexity" evidence="1">
    <location>
        <begin position="79"/>
        <end position="91"/>
    </location>
</feature>
<sequence>MGGSSSKHGVEPGRTLVTQDVAARRLWTISEACAEGDAASIIVSGGASRSLHDRDGSGSGLSDAAKPSPIGSSSSAVMTTTNPASAAANATDVDPSSAVPVTLFVHSINPRDPPAIKAAVQNHLHKLKILRHPSIIKFVQSETTDDEIRLVTEPVVPLAQVLATLSVDEIVVGLYRVLKALIFLHDQCSMAHNNLSESAIFVSSMDGGWRLGSLEFAVPFPSATKAYLDSTRPFRAKRSVPPEETQPNFEAPLSIHVPYATDSYGFATLVAEVLSVTSSSDHGDSLSPSAAQMVEDCAAEFTVADDCRKPLSVAEEFSFFRENNLLVMLRVLTNLAVEPHETKLEFFETLHLRAAQLDEGIFLRLILPHLVSRRTLMDPCVLSCLPHLLTPRKPDFREEVAVVVNGKQLTVSPLIDEPTFVAKILPRITPLFALREVEIWGMLMAHLHLFAHLMDVTSLQQVVLPPMVAALSDSSDNVVSSTLSALVHLVPLLKGQSVIPALGPRSAIFRQRVSRPSDGQTKPQGHLFFASLPSVKAARESRESQRANRPPAAASVAGWDDFESVAFDDDDSTNQAASTQVPAQPTQVDLEMEEQRAAQLEIERVKRKERMAEKQAQMKLRAESRRKARESGHHPASLDEAEPASAPLNGHRVENGSSVIVSPTIDLSHTAGDAQSDDEVYEDMDSAPVSSVGLSPSPGASEMTSSKTPSRQLSATPQASPVPVASPSGGMRLGRSSAEPPRSAVPAEGVPTNPPGASVAHSHGNKLATHNGLDGSAPATGTPSKPEPAKKEFDFFADMEPVYTAPVLVNATAKALLGSGTSSFVSQSVPTSSTSVPFSGSFLEMQTNQNPASSVNDAAVLQTSFAVPSPSTAAVASSDHGSEQWSSSSISVQSREDDFVASPSPTLISAGSSLLVAAQDDADASEDGWGWE</sequence>
<dbReference type="Gene3D" id="3.30.200.20">
    <property type="entry name" value="Phosphorylase Kinase, domain 1"/>
    <property type="match status" value="1"/>
</dbReference>
<evidence type="ECO:0000313" key="4">
    <source>
        <dbReference type="Proteomes" id="UP000008743"/>
    </source>
</evidence>
<keyword evidence="3" id="KW-0418">Kinase</keyword>
<feature type="region of interest" description="Disordered" evidence="1">
    <location>
        <begin position="871"/>
        <end position="904"/>
    </location>
</feature>
<gene>
    <name evidence="3" type="ORF">CAOG_008871</name>
</gene>
<feature type="region of interest" description="Disordered" evidence="1">
    <location>
        <begin position="606"/>
        <end position="791"/>
    </location>
</feature>
<dbReference type="GO" id="GO:0004672">
    <property type="term" value="F:protein kinase activity"/>
    <property type="evidence" value="ECO:0007669"/>
    <property type="project" value="InterPro"/>
</dbReference>
<feature type="domain" description="Protein kinase" evidence="2">
    <location>
        <begin position="27"/>
        <end position="415"/>
    </location>
</feature>
<feature type="region of interest" description="Disordered" evidence="1">
    <location>
        <begin position="565"/>
        <end position="591"/>
    </location>
</feature>
<dbReference type="Gene3D" id="1.25.10.10">
    <property type="entry name" value="Leucine-rich Repeat Variant"/>
    <property type="match status" value="1"/>
</dbReference>
<dbReference type="InterPro" id="IPR011009">
    <property type="entry name" value="Kinase-like_dom_sf"/>
</dbReference>
<dbReference type="SUPFAM" id="SSF48371">
    <property type="entry name" value="ARM repeat"/>
    <property type="match status" value="1"/>
</dbReference>
<dbReference type="InterPro" id="IPR051177">
    <property type="entry name" value="CIK-Related_Protein"/>
</dbReference>
<dbReference type="GO" id="GO:0005524">
    <property type="term" value="F:ATP binding"/>
    <property type="evidence" value="ECO:0007669"/>
    <property type="project" value="InterPro"/>
</dbReference>
<dbReference type="Proteomes" id="UP000008743">
    <property type="component" value="Unassembled WGS sequence"/>
</dbReference>
<feature type="compositionally biased region" description="Acidic residues" evidence="1">
    <location>
        <begin position="675"/>
        <end position="685"/>
    </location>
</feature>
<accession>A0A0D2WRQ1</accession>
<feature type="compositionally biased region" description="Low complexity" evidence="1">
    <location>
        <begin position="686"/>
        <end position="701"/>
    </location>
</feature>
<dbReference type="AlphaFoldDB" id="A0A0D2WRQ1"/>
<dbReference type="InterPro" id="IPR016024">
    <property type="entry name" value="ARM-type_fold"/>
</dbReference>
<dbReference type="PROSITE" id="PS50011">
    <property type="entry name" value="PROTEIN_KINASE_DOM"/>
    <property type="match status" value="1"/>
</dbReference>
<dbReference type="PhylomeDB" id="A0A0D2WRQ1"/>
<feature type="compositionally biased region" description="Low complexity" evidence="1">
    <location>
        <begin position="871"/>
        <end position="893"/>
    </location>
</feature>
<dbReference type="InterPro" id="IPR000719">
    <property type="entry name" value="Prot_kinase_dom"/>
</dbReference>